<gene>
    <name evidence="2" type="ORF">K466DRAFT_659316</name>
</gene>
<dbReference type="AlphaFoldDB" id="A0A5C3PVE9"/>
<dbReference type="Proteomes" id="UP000308197">
    <property type="component" value="Unassembled WGS sequence"/>
</dbReference>
<protein>
    <submittedName>
        <fullName evidence="2">Uncharacterized protein</fullName>
    </submittedName>
</protein>
<reference evidence="2 3" key="1">
    <citation type="journal article" date="2019" name="Nat. Ecol. Evol.">
        <title>Megaphylogeny resolves global patterns of mushroom evolution.</title>
        <authorList>
            <person name="Varga T."/>
            <person name="Krizsan K."/>
            <person name="Foldi C."/>
            <person name="Dima B."/>
            <person name="Sanchez-Garcia M."/>
            <person name="Sanchez-Ramirez S."/>
            <person name="Szollosi G.J."/>
            <person name="Szarkandi J.G."/>
            <person name="Papp V."/>
            <person name="Albert L."/>
            <person name="Andreopoulos W."/>
            <person name="Angelini C."/>
            <person name="Antonin V."/>
            <person name="Barry K.W."/>
            <person name="Bougher N.L."/>
            <person name="Buchanan P."/>
            <person name="Buyck B."/>
            <person name="Bense V."/>
            <person name="Catcheside P."/>
            <person name="Chovatia M."/>
            <person name="Cooper J."/>
            <person name="Damon W."/>
            <person name="Desjardin D."/>
            <person name="Finy P."/>
            <person name="Geml J."/>
            <person name="Haridas S."/>
            <person name="Hughes K."/>
            <person name="Justo A."/>
            <person name="Karasinski D."/>
            <person name="Kautmanova I."/>
            <person name="Kiss B."/>
            <person name="Kocsube S."/>
            <person name="Kotiranta H."/>
            <person name="LaButti K.M."/>
            <person name="Lechner B.E."/>
            <person name="Liimatainen K."/>
            <person name="Lipzen A."/>
            <person name="Lukacs Z."/>
            <person name="Mihaltcheva S."/>
            <person name="Morgado L.N."/>
            <person name="Niskanen T."/>
            <person name="Noordeloos M.E."/>
            <person name="Ohm R.A."/>
            <person name="Ortiz-Santana B."/>
            <person name="Ovrebo C."/>
            <person name="Racz N."/>
            <person name="Riley R."/>
            <person name="Savchenko A."/>
            <person name="Shiryaev A."/>
            <person name="Soop K."/>
            <person name="Spirin V."/>
            <person name="Szebenyi C."/>
            <person name="Tomsovsky M."/>
            <person name="Tulloss R.E."/>
            <person name="Uehling J."/>
            <person name="Grigoriev I.V."/>
            <person name="Vagvolgyi C."/>
            <person name="Papp T."/>
            <person name="Martin F.M."/>
            <person name="Miettinen O."/>
            <person name="Hibbett D.S."/>
            <person name="Nagy L.G."/>
        </authorList>
    </citation>
    <scope>NUCLEOTIDE SEQUENCE [LARGE SCALE GENOMIC DNA]</scope>
    <source>
        <strain evidence="2 3">HHB13444</strain>
    </source>
</reference>
<keyword evidence="3" id="KW-1185">Reference proteome</keyword>
<proteinExistence type="predicted"/>
<evidence type="ECO:0000313" key="2">
    <source>
        <dbReference type="EMBL" id="TFK92430.1"/>
    </source>
</evidence>
<feature type="compositionally biased region" description="Basic and acidic residues" evidence="1">
    <location>
        <begin position="148"/>
        <end position="160"/>
    </location>
</feature>
<organism evidence="2 3">
    <name type="scientific">Polyporus arcularius HHB13444</name>
    <dbReference type="NCBI Taxonomy" id="1314778"/>
    <lineage>
        <taxon>Eukaryota</taxon>
        <taxon>Fungi</taxon>
        <taxon>Dikarya</taxon>
        <taxon>Basidiomycota</taxon>
        <taxon>Agaricomycotina</taxon>
        <taxon>Agaricomycetes</taxon>
        <taxon>Polyporales</taxon>
        <taxon>Polyporaceae</taxon>
        <taxon>Polyporus</taxon>
    </lineage>
</organism>
<feature type="region of interest" description="Disordered" evidence="1">
    <location>
        <begin position="148"/>
        <end position="171"/>
    </location>
</feature>
<name>A0A5C3PVE9_9APHY</name>
<accession>A0A5C3PVE9</accession>
<dbReference type="InParanoid" id="A0A5C3PVE9"/>
<evidence type="ECO:0000256" key="1">
    <source>
        <dbReference type="SAM" id="MobiDB-lite"/>
    </source>
</evidence>
<evidence type="ECO:0000313" key="3">
    <source>
        <dbReference type="Proteomes" id="UP000308197"/>
    </source>
</evidence>
<sequence>MAKTGTSSTPMKLIPKPDGVRATLLKPSREHHSLSFQMRLSGSPEHLNMYCEVVEKVAKLVDAYKPAVSGPRARAEWQTFVNHVRKECPILGKYEEAWPVAVIFRMHRRYNRRHGPKSIGLANWSKYIDTSSAGLETPKLPRAATQLDLDRPHADAESVAREPSGSNSEAATDRWTLAQWITRDLSAKAANTQEETEVASTLSSTTASTLTLTAENAPVLAFLRNLVPEQTALLPVFVSKGVTNDAELQGLARMPKRDEFVYSWVKTNHITELQFFAIMTGLRGE</sequence>
<dbReference type="EMBL" id="ML210999">
    <property type="protein sequence ID" value="TFK92430.1"/>
    <property type="molecule type" value="Genomic_DNA"/>
</dbReference>